<dbReference type="AlphaFoldDB" id="A0A2G5IE17"/>
<keyword evidence="5" id="KW-1185">Reference proteome</keyword>
<reference evidence="3 5" key="2">
    <citation type="submission" date="2023-09" db="EMBL/GenBank/DDBJ databases">
        <title>Complete-Gapless Cercospora beticola genome.</title>
        <authorList>
            <person name="Wyatt N.A."/>
            <person name="Spanner R.E."/>
            <person name="Bolton M.D."/>
        </authorList>
    </citation>
    <scope>NUCLEOTIDE SEQUENCE [LARGE SCALE GENOMIC DNA]</scope>
    <source>
        <strain evidence="3">Cb09-40</strain>
    </source>
</reference>
<evidence type="ECO:0000313" key="3">
    <source>
        <dbReference type="EMBL" id="WPB04295.1"/>
    </source>
</evidence>
<dbReference type="SUPFAM" id="SSF51197">
    <property type="entry name" value="Clavaminate synthase-like"/>
    <property type="match status" value="1"/>
</dbReference>
<protein>
    <submittedName>
        <fullName evidence="2">JmjC domain-containing protein D</fullName>
    </submittedName>
</protein>
<dbReference type="EMBL" id="CP134188">
    <property type="protein sequence ID" value="WPB04295.1"/>
    <property type="molecule type" value="Genomic_DNA"/>
</dbReference>
<dbReference type="Gene3D" id="2.60.120.650">
    <property type="entry name" value="Cupin"/>
    <property type="match status" value="1"/>
</dbReference>
<feature type="domain" description="JmjC" evidence="1">
    <location>
        <begin position="276"/>
        <end position="458"/>
    </location>
</feature>
<accession>A0A2G5IE17</accession>
<organism evidence="2 4">
    <name type="scientific">Cercospora beticola</name>
    <name type="common">Sugarbeet leaf spot fungus</name>
    <dbReference type="NCBI Taxonomy" id="122368"/>
    <lineage>
        <taxon>Eukaryota</taxon>
        <taxon>Fungi</taxon>
        <taxon>Dikarya</taxon>
        <taxon>Ascomycota</taxon>
        <taxon>Pezizomycotina</taxon>
        <taxon>Dothideomycetes</taxon>
        <taxon>Dothideomycetidae</taxon>
        <taxon>Mycosphaerellales</taxon>
        <taxon>Mycosphaerellaceae</taxon>
        <taxon>Cercospora</taxon>
    </lineage>
</organism>
<dbReference type="PANTHER" id="PTHR12461">
    <property type="entry name" value="HYPOXIA-INDUCIBLE FACTOR 1 ALPHA INHIBITOR-RELATED"/>
    <property type="match status" value="1"/>
</dbReference>
<dbReference type="EMBL" id="LKMD01000099">
    <property type="protein sequence ID" value="PIB03019.1"/>
    <property type="molecule type" value="Genomic_DNA"/>
</dbReference>
<dbReference type="InterPro" id="IPR003347">
    <property type="entry name" value="JmjC_dom"/>
</dbReference>
<evidence type="ECO:0000259" key="1">
    <source>
        <dbReference type="PROSITE" id="PS51184"/>
    </source>
</evidence>
<evidence type="ECO:0000313" key="4">
    <source>
        <dbReference type="Proteomes" id="UP000230605"/>
    </source>
</evidence>
<dbReference type="Proteomes" id="UP000230605">
    <property type="component" value="Chromosome 10"/>
</dbReference>
<evidence type="ECO:0000313" key="2">
    <source>
        <dbReference type="EMBL" id="PIB03019.1"/>
    </source>
</evidence>
<dbReference type="Proteomes" id="UP001302367">
    <property type="component" value="Chromosome 5"/>
</dbReference>
<dbReference type="Pfam" id="PF13621">
    <property type="entry name" value="Cupin_8"/>
    <property type="match status" value="1"/>
</dbReference>
<dbReference type="SMART" id="SM00558">
    <property type="entry name" value="JmjC"/>
    <property type="match status" value="1"/>
</dbReference>
<proteinExistence type="predicted"/>
<reference evidence="2 4" key="1">
    <citation type="submission" date="2015-10" db="EMBL/GenBank/DDBJ databases">
        <title>The cercosporin biosynthetic gene cluster was horizontally transferred to several fungal lineages and shown to be expanded in Cercospora beticola based on microsynteny with recipient genomes.</title>
        <authorList>
            <person name="De Jonge R."/>
            <person name="Ebert M.K."/>
            <person name="Suttle J.C."/>
            <person name="Jurick Ii W.M."/>
            <person name="Secor G.A."/>
            <person name="Thomma B.P."/>
            <person name="Van De Peer Y."/>
            <person name="Bolton M.D."/>
        </authorList>
    </citation>
    <scope>NUCLEOTIDE SEQUENCE [LARGE SCALE GENOMIC DNA]</scope>
    <source>
        <strain evidence="2 4">09-40</strain>
    </source>
</reference>
<dbReference type="PROSITE" id="PS51184">
    <property type="entry name" value="JMJC"/>
    <property type="match status" value="1"/>
</dbReference>
<gene>
    <name evidence="2" type="ORF">CB0940_11933</name>
    <name evidence="3" type="ORF">RHO25_008940</name>
</gene>
<dbReference type="OrthoDB" id="47172at2759"/>
<evidence type="ECO:0000313" key="5">
    <source>
        <dbReference type="Proteomes" id="UP001302367"/>
    </source>
</evidence>
<sequence length="458" mass="52367">MATPEEDAARLETLALFILQQLEKPVPNDCMHLCGYSTIAIIATRPDDVLQLGKNYLHAWPYENVPACWRRLYEDASLHLAVKLLREQSSHPQISDRAISIPSTNPAKRTKVTLDVAWKDQTWLKPFCNIMDRAVIISGAPGRKALIDDVLRQLELFMVSEWTDIEPQRLPTPRPRPLDTDCPIMRTTRGFEFEEFQMHLETTGAPVIMPDTFERWPARTLWDDVNYLKFKTLGGNRIVPVEIGSSYTESEWSQKIMTFAEFAETYLIPDQPEEIGYLAQHDLFEQIPSLKNDISIPDYCWTNPPQPEGAAANTAGLKTVKQLDAPLLNAWLGPAGTKTPLHTDPYHNILCQVVGYKYVRLYSPEYTKFMYPCGVDDAGINMNNTSQVDMIHFRPELKSGEMQYDAALREQVRKFPLFGKAKYQEAILGPGECLYIPLGWWHYVESITASFSVSFWWN</sequence>
<dbReference type="PANTHER" id="PTHR12461:SF101">
    <property type="entry name" value="TRNA WYBUTOSINE-SYNTHESIZING PROTEIN 4"/>
    <property type="match status" value="1"/>
</dbReference>
<name>A0A2G5IE17_CERBT</name>
<dbReference type="InterPro" id="IPR041667">
    <property type="entry name" value="Cupin_8"/>
</dbReference>